<organism evidence="1 2">
    <name type="scientific">Haloferax namakaokahaiae</name>
    <dbReference type="NCBI Taxonomy" id="1748331"/>
    <lineage>
        <taxon>Archaea</taxon>
        <taxon>Methanobacteriati</taxon>
        <taxon>Methanobacteriota</taxon>
        <taxon>Stenosarchaea group</taxon>
        <taxon>Halobacteria</taxon>
        <taxon>Halobacteriales</taxon>
        <taxon>Haloferacaceae</taxon>
        <taxon>Haloferax</taxon>
    </lineage>
</organism>
<dbReference type="Proteomes" id="UP001596481">
    <property type="component" value="Unassembled WGS sequence"/>
</dbReference>
<proteinExistence type="predicted"/>
<keyword evidence="2" id="KW-1185">Reference proteome</keyword>
<evidence type="ECO:0000313" key="2">
    <source>
        <dbReference type="Proteomes" id="UP001596481"/>
    </source>
</evidence>
<accession>A0ABD5ZFW9</accession>
<reference evidence="1 2" key="1">
    <citation type="journal article" date="2019" name="Int. J. Syst. Evol. Microbiol.">
        <title>The Global Catalogue of Microorganisms (GCM) 10K type strain sequencing project: providing services to taxonomists for standard genome sequencing and annotation.</title>
        <authorList>
            <consortium name="The Broad Institute Genomics Platform"/>
            <consortium name="The Broad Institute Genome Sequencing Center for Infectious Disease"/>
            <person name="Wu L."/>
            <person name="Ma J."/>
        </authorList>
    </citation>
    <scope>NUCLEOTIDE SEQUENCE [LARGE SCALE GENOMIC DNA]</scope>
    <source>
        <strain evidence="1 2">DSM 29988</strain>
    </source>
</reference>
<gene>
    <name evidence="1" type="ORF">ACFQJC_11310</name>
</gene>
<name>A0ABD5ZFW9_9EURY</name>
<evidence type="ECO:0000313" key="1">
    <source>
        <dbReference type="EMBL" id="MFC7204103.1"/>
    </source>
</evidence>
<dbReference type="AlphaFoldDB" id="A0ABD5ZFW9"/>
<comment type="caution">
    <text evidence="1">The sequence shown here is derived from an EMBL/GenBank/DDBJ whole genome shotgun (WGS) entry which is preliminary data.</text>
</comment>
<sequence length="313" mass="34172">MATEKRDTTVEQLIGVAKSAAVDRLVTEDDSRDAEVVGNVLTHVTDDGIITREAIDESVTDTAMILSTAETRVELAGIALEEARERAQSAPDVDSVRARLSAFESVVSGAEAQVESLGETNQRLSAWQRESRSLYELVTGLRDVASGAQQVTRVADDTQLEIEEFETWLTNHASRIRELTGDVDVLEQSLNGISETASQVDDGHASADAWFDASLRLRTVPLSIADARAELDDVRTMAPESASGDEMAEIADRLDSLDGRARAMESELDGVADDAWHEQYGERLESFESTLDSFETPVSWAAVQSELERARQV</sequence>
<dbReference type="EMBL" id="JBHTAA010000005">
    <property type="protein sequence ID" value="MFC7204103.1"/>
    <property type="molecule type" value="Genomic_DNA"/>
</dbReference>
<dbReference type="RefSeq" id="WP_390223522.1">
    <property type="nucleotide sequence ID" value="NZ_JBHTAA010000005.1"/>
</dbReference>
<protein>
    <submittedName>
        <fullName evidence="1">Halo transducer protein</fullName>
    </submittedName>
</protein>